<organism evidence="2 3">
    <name type="scientific">Planococcus antarcticus DSM 14505</name>
    <dbReference type="NCBI Taxonomy" id="1185653"/>
    <lineage>
        <taxon>Bacteria</taxon>
        <taxon>Bacillati</taxon>
        <taxon>Bacillota</taxon>
        <taxon>Bacilli</taxon>
        <taxon>Bacillales</taxon>
        <taxon>Caryophanaceae</taxon>
        <taxon>Planococcus</taxon>
    </lineage>
</organism>
<dbReference type="PANTHER" id="PTHR37305:SF1">
    <property type="entry name" value="MEMBRANE PROTEIN"/>
    <property type="match status" value="1"/>
</dbReference>
<dbReference type="RefSeq" id="WP_006829363.1">
    <property type="nucleotide sequence ID" value="NZ_AJYB01000018.1"/>
</dbReference>
<dbReference type="Proteomes" id="UP000004725">
    <property type="component" value="Unassembled WGS sequence"/>
</dbReference>
<accession>A0AA87IMC8</accession>
<feature type="transmembrane region" description="Helical" evidence="1">
    <location>
        <begin position="119"/>
        <end position="146"/>
    </location>
</feature>
<dbReference type="Pfam" id="PF12730">
    <property type="entry name" value="ABC2_membrane_4"/>
    <property type="match status" value="1"/>
</dbReference>
<keyword evidence="1" id="KW-0812">Transmembrane</keyword>
<dbReference type="EMBL" id="AJYB01000018">
    <property type="protein sequence ID" value="EIM07284.1"/>
    <property type="molecule type" value="Genomic_DNA"/>
</dbReference>
<reference evidence="2 3" key="1">
    <citation type="journal article" date="2012" name="J. Bacteriol.">
        <title>Genome Sequence of the Antarctic Psychrophile Bacterium Planococcus antarcticus DSM 14505.</title>
        <authorList>
            <person name="Margolles A."/>
            <person name="Gueimonde M."/>
            <person name="Sanchez B."/>
        </authorList>
    </citation>
    <scope>NUCLEOTIDE SEQUENCE [LARGE SCALE GENOMIC DNA]</scope>
    <source>
        <strain evidence="2 3">DSM 14505</strain>
    </source>
</reference>
<feature type="transmembrane region" description="Helical" evidence="1">
    <location>
        <begin position="71"/>
        <end position="92"/>
    </location>
</feature>
<comment type="caution">
    <text evidence="2">The sequence shown here is derived from an EMBL/GenBank/DDBJ whole genome shotgun (WGS) entry which is preliminary data.</text>
</comment>
<feature type="transmembrane region" description="Helical" evidence="1">
    <location>
        <begin position="158"/>
        <end position="179"/>
    </location>
</feature>
<keyword evidence="1" id="KW-0472">Membrane</keyword>
<feature type="transmembrane region" description="Helical" evidence="1">
    <location>
        <begin position="227"/>
        <end position="254"/>
    </location>
</feature>
<feature type="transmembrane region" description="Helical" evidence="1">
    <location>
        <begin position="191"/>
        <end position="215"/>
    </location>
</feature>
<evidence type="ECO:0000313" key="3">
    <source>
        <dbReference type="Proteomes" id="UP000004725"/>
    </source>
</evidence>
<dbReference type="AlphaFoldDB" id="A0AA87IMC8"/>
<evidence type="ECO:0000313" key="2">
    <source>
        <dbReference type="EMBL" id="EIM07284.1"/>
    </source>
</evidence>
<sequence length="258" mass="28207">MSFFTAVGVEGLKIRKSKMIWITLAVFTVAPLMAGFFIFVLQNPELAKSSGLIGDKAQIFGSADWPTYLRMIAQIIAVGGILVFGFVTSWVFGREYADRTIKDLLTLPSHRLNIIMAKFFAVFFTNFLLSVYVIVLGIAIGFFIQLPKGSMEVALDSGFVLLTTTILTVTLSTTPAFFACWSRGYLAPIGFILFMVVLAQVIAAAGYGAFFPWAVPAIFSEIAGTRIALGLGSFLAVFFTGIIGLAATIFWWLYADQH</sequence>
<dbReference type="PANTHER" id="PTHR37305">
    <property type="entry name" value="INTEGRAL MEMBRANE PROTEIN-RELATED"/>
    <property type="match status" value="1"/>
</dbReference>
<name>A0AA87IMC8_9BACL</name>
<evidence type="ECO:0000256" key="1">
    <source>
        <dbReference type="SAM" id="Phobius"/>
    </source>
</evidence>
<gene>
    <name evidence="2" type="ORF">A1A1_06797</name>
</gene>
<proteinExistence type="predicted"/>
<protein>
    <submittedName>
        <fullName evidence="2">Bacitracin ABC transporter permease</fullName>
    </submittedName>
</protein>
<keyword evidence="1" id="KW-1133">Transmembrane helix</keyword>
<feature type="transmembrane region" description="Helical" evidence="1">
    <location>
        <begin position="20"/>
        <end position="41"/>
    </location>
</feature>